<reference evidence="1 2" key="1">
    <citation type="submission" date="2020-08" db="EMBL/GenBank/DDBJ databases">
        <title>Functional genomics of gut bacteria from endangered species of beetles.</title>
        <authorList>
            <person name="Carlos-Shanley C."/>
        </authorList>
    </citation>
    <scope>NUCLEOTIDE SEQUENCE [LARGE SCALE GENOMIC DNA]</scope>
    <source>
        <strain evidence="1 2">S00239</strain>
    </source>
</reference>
<evidence type="ECO:0008006" key="3">
    <source>
        <dbReference type="Google" id="ProtNLM"/>
    </source>
</evidence>
<proteinExistence type="predicted"/>
<protein>
    <recommendedName>
        <fullName evidence="3">DUF2332 domain-containing protein</fullName>
    </recommendedName>
</protein>
<dbReference type="InterPro" id="IPR011200">
    <property type="entry name" value="UCP012608"/>
</dbReference>
<evidence type="ECO:0000313" key="1">
    <source>
        <dbReference type="EMBL" id="MBB4843347.1"/>
    </source>
</evidence>
<gene>
    <name evidence="1" type="ORF">HNP55_001866</name>
</gene>
<comment type="caution">
    <text evidence="1">The sequence shown here is derived from an EMBL/GenBank/DDBJ whole genome shotgun (WGS) entry which is preliminary data.</text>
</comment>
<dbReference type="RefSeq" id="WP_184298513.1">
    <property type="nucleotide sequence ID" value="NZ_JACHLP010000003.1"/>
</dbReference>
<dbReference type="Proteomes" id="UP000562027">
    <property type="component" value="Unassembled WGS sequence"/>
</dbReference>
<dbReference type="Pfam" id="PF10094">
    <property type="entry name" value="DUF2332"/>
    <property type="match status" value="1"/>
</dbReference>
<dbReference type="EMBL" id="JACHLP010000003">
    <property type="protein sequence ID" value="MBB4843347.1"/>
    <property type="molecule type" value="Genomic_DNA"/>
</dbReference>
<evidence type="ECO:0000313" key="2">
    <source>
        <dbReference type="Proteomes" id="UP000562027"/>
    </source>
</evidence>
<organism evidence="1 2">
    <name type="scientific">Roseateles oligotrophus</name>
    <dbReference type="NCBI Taxonomy" id="1769250"/>
    <lineage>
        <taxon>Bacteria</taxon>
        <taxon>Pseudomonadati</taxon>
        <taxon>Pseudomonadota</taxon>
        <taxon>Betaproteobacteria</taxon>
        <taxon>Burkholderiales</taxon>
        <taxon>Sphaerotilaceae</taxon>
        <taxon>Roseateles</taxon>
    </lineage>
</organism>
<accession>A0A840LDE2</accession>
<name>A0A840LDE2_9BURK</name>
<sequence length="367" mass="40643">MDDQDQSQVWAQRFRHFAQVDCPQDPLYVAICQAIAAAPELLALMSQAPPEQAKVNLLLAAIHERILTGVPHGLAAYFPSVGGARMPDAQLAGLLLDFARAQRSALEAHLRHSRTQTNEIGRCAVLWPALQHIAKLRGCTALNLIDFGCSAGLNLGVERYRYRYPHFSLGAAAGPGVPEIECDWLGDALPPSAHVWRLEQRLGLDLAPVDLRDPAALRWLRACLWPYDRERAQRLQQAVDLARGQAPELRQSDDALGLLAERLAQDPAWAASQPVLFNSWVLYYFEPAALAQHRARVAELMRPYGLVWLSAESPAQAPPGLPLPPLAAGLRADAATLWTLQWCEAGQLRQQALAWSHPHGRWLQWLV</sequence>
<dbReference type="AlphaFoldDB" id="A0A840LDE2"/>
<keyword evidence="2" id="KW-1185">Reference proteome</keyword>